<dbReference type="OMA" id="EEHTEMI"/>
<dbReference type="EMBL" id="JRES01000080">
    <property type="protein sequence ID" value="KNC34348.1"/>
    <property type="molecule type" value="Genomic_DNA"/>
</dbReference>
<evidence type="ECO:0000313" key="7">
    <source>
        <dbReference type="Proteomes" id="UP000037069"/>
    </source>
</evidence>
<sequence length="619" mass="70354">MFVKSESLNIQPPQSPEEFAGPKNAEFNKLLENPKLWSSVPLLNYTPLHQLKDNTLVRFRGMIQDMQDPEIYLERYECKKSDGSGTRIQEGKYRDCLLLERDEEVVYDSSSNVQGERRTLFVISIPGINNWTKEYEENSNKANLPVINIEQRENVAEGAKKRSAPLDDEMEIDRPDCITHVENKSSVEATKRPKVDTANEQQSNSSKNTALGAEYLLNSPIPERPSKACMIKVYKDFDTYTLNTVVDVIGFLSVDPSLDASSMEVDNFESTTEIQALNPPPSLIPRLHAIAVHNLPHVNPLLDLRLPMVASDKENINIQVVQKDLRMLLTLCLFNDDLAADYLLSHLISTVYSRCELQSIGKFSLNICNIPKEALADYTKQLYEILELIIPASHYLPMTLDTMNTAAFVPKKDYETNKLVSGLLQLAPQTHLILDETHMQQGKLEANGVMGIQSIAHLINHQQIKCNFQYYDIDYNVDIPVLVLSEGRSMLPSDISLPLKTNTESIQLITETLKAAHHYLNQNSRLDQFRRFLTLAKTSQFSMNPDDTEMIQNDFVEMRKADSVTNADDLHSLLVLSRLLAIAQGKEILDKESWNMAKEMETKRRQRLSELPKSTLRSR</sequence>
<dbReference type="STRING" id="7375.A0A0L0CPP5"/>
<accession>A0A0L0CPP5</accession>
<keyword evidence="4" id="KW-0539">Nucleus</keyword>
<keyword evidence="7" id="KW-1185">Reference proteome</keyword>
<feature type="compositionally biased region" description="Polar residues" evidence="5">
    <location>
        <begin position="1"/>
        <end position="12"/>
    </location>
</feature>
<evidence type="ECO:0000313" key="6">
    <source>
        <dbReference type="EMBL" id="KNC34348.1"/>
    </source>
</evidence>
<reference evidence="6 7" key="1">
    <citation type="journal article" date="2015" name="Nat. Commun.">
        <title>Lucilia cuprina genome unlocks parasitic fly biology to underpin future interventions.</title>
        <authorList>
            <person name="Anstead C.A."/>
            <person name="Korhonen P.K."/>
            <person name="Young N.D."/>
            <person name="Hall R.S."/>
            <person name="Jex A.R."/>
            <person name="Murali S.C."/>
            <person name="Hughes D.S."/>
            <person name="Lee S.F."/>
            <person name="Perry T."/>
            <person name="Stroehlein A.J."/>
            <person name="Ansell B.R."/>
            <person name="Breugelmans B."/>
            <person name="Hofmann A."/>
            <person name="Qu J."/>
            <person name="Dugan S."/>
            <person name="Lee S.L."/>
            <person name="Chao H."/>
            <person name="Dinh H."/>
            <person name="Han Y."/>
            <person name="Doddapaneni H.V."/>
            <person name="Worley K.C."/>
            <person name="Muzny D.M."/>
            <person name="Ioannidis P."/>
            <person name="Waterhouse R.M."/>
            <person name="Zdobnov E.M."/>
            <person name="James P.J."/>
            <person name="Bagnall N.H."/>
            <person name="Kotze A.C."/>
            <person name="Gibbs R.A."/>
            <person name="Richards S."/>
            <person name="Batterham P."/>
            <person name="Gasser R.B."/>
        </authorList>
    </citation>
    <scope>NUCLEOTIDE SEQUENCE [LARGE SCALE GENOMIC DNA]</scope>
    <source>
        <strain evidence="6 7">LS</strain>
        <tissue evidence="6">Full body</tissue>
    </source>
</reference>
<evidence type="ECO:0000256" key="2">
    <source>
        <dbReference type="ARBA" id="ARBA00007925"/>
    </source>
</evidence>
<dbReference type="PANTHER" id="PTHR13489">
    <property type="entry name" value="MINI-CHROMOSOME MAINTENANCE COMPLEX-BINDING PROTEIN"/>
    <property type="match status" value="1"/>
</dbReference>
<feature type="region of interest" description="Disordered" evidence="5">
    <location>
        <begin position="600"/>
        <end position="619"/>
    </location>
</feature>
<organism evidence="6 7">
    <name type="scientific">Lucilia cuprina</name>
    <name type="common">Green bottle fly</name>
    <name type="synonym">Australian sheep blowfly</name>
    <dbReference type="NCBI Taxonomy" id="7375"/>
    <lineage>
        <taxon>Eukaryota</taxon>
        <taxon>Metazoa</taxon>
        <taxon>Ecdysozoa</taxon>
        <taxon>Arthropoda</taxon>
        <taxon>Hexapoda</taxon>
        <taxon>Insecta</taxon>
        <taxon>Pterygota</taxon>
        <taxon>Neoptera</taxon>
        <taxon>Endopterygota</taxon>
        <taxon>Diptera</taxon>
        <taxon>Brachycera</taxon>
        <taxon>Muscomorpha</taxon>
        <taxon>Oestroidea</taxon>
        <taxon>Calliphoridae</taxon>
        <taxon>Luciliinae</taxon>
        <taxon>Lucilia</taxon>
    </lineage>
</organism>
<dbReference type="GO" id="GO:0003682">
    <property type="term" value="F:chromatin binding"/>
    <property type="evidence" value="ECO:0007669"/>
    <property type="project" value="TreeGrafter"/>
</dbReference>
<comment type="caution">
    <text evidence="6">The sequence shown here is derived from an EMBL/GenBank/DDBJ whole genome shotgun (WGS) entry which is preliminary data.</text>
</comment>
<dbReference type="InterPro" id="IPR019140">
    <property type="entry name" value="MCM_complex-bd"/>
</dbReference>
<feature type="compositionally biased region" description="Basic and acidic residues" evidence="5">
    <location>
        <begin position="600"/>
        <end position="610"/>
    </location>
</feature>
<feature type="compositionally biased region" description="Polar residues" evidence="5">
    <location>
        <begin position="198"/>
        <end position="209"/>
    </location>
</feature>
<dbReference type="PANTHER" id="PTHR13489:SF0">
    <property type="entry name" value="MINI-CHROMOSOME MAINTENANCE COMPLEX-BINDING PROTEIN"/>
    <property type="match status" value="1"/>
</dbReference>
<feature type="region of interest" description="Disordered" evidence="5">
    <location>
        <begin position="1"/>
        <end position="20"/>
    </location>
</feature>
<dbReference type="GO" id="GO:0005634">
    <property type="term" value="C:nucleus"/>
    <property type="evidence" value="ECO:0007669"/>
    <property type="project" value="UniProtKB-SubCell"/>
</dbReference>
<feature type="compositionally biased region" description="Basic and acidic residues" evidence="5">
    <location>
        <begin position="178"/>
        <end position="197"/>
    </location>
</feature>
<dbReference type="AlphaFoldDB" id="A0A0L0CPP5"/>
<protein>
    <recommendedName>
        <fullName evidence="3">Mini-chromosome maintenance complex-binding protein</fullName>
    </recommendedName>
</protein>
<dbReference type="GO" id="GO:0006261">
    <property type="term" value="P:DNA-templated DNA replication"/>
    <property type="evidence" value="ECO:0007669"/>
    <property type="project" value="TreeGrafter"/>
</dbReference>
<dbReference type="OrthoDB" id="329666at2759"/>
<comment type="similarity">
    <text evidence="2">Belongs to the MCMBP family.</text>
</comment>
<evidence type="ECO:0000256" key="4">
    <source>
        <dbReference type="ARBA" id="ARBA00023242"/>
    </source>
</evidence>
<evidence type="ECO:0000256" key="5">
    <source>
        <dbReference type="SAM" id="MobiDB-lite"/>
    </source>
</evidence>
<gene>
    <name evidence="6" type="ORF">FF38_05916</name>
</gene>
<evidence type="ECO:0000256" key="1">
    <source>
        <dbReference type="ARBA" id="ARBA00004123"/>
    </source>
</evidence>
<comment type="subcellular location">
    <subcellularLocation>
        <location evidence="1">Nucleus</location>
    </subcellularLocation>
</comment>
<proteinExistence type="inferred from homology"/>
<evidence type="ECO:0000256" key="3">
    <source>
        <dbReference type="ARBA" id="ARBA00015405"/>
    </source>
</evidence>
<dbReference type="Proteomes" id="UP000037069">
    <property type="component" value="Unassembled WGS sequence"/>
</dbReference>
<feature type="region of interest" description="Disordered" evidence="5">
    <location>
        <begin position="178"/>
        <end position="209"/>
    </location>
</feature>
<dbReference type="Pfam" id="PF09739">
    <property type="entry name" value="MCM_bind"/>
    <property type="match status" value="1"/>
</dbReference>
<name>A0A0L0CPP5_LUCCU</name>